<dbReference type="Proteomes" id="UP000606730">
    <property type="component" value="Unassembled WGS sequence"/>
</dbReference>
<keyword evidence="2" id="KW-1185">Reference proteome</keyword>
<proteinExistence type="predicted"/>
<name>A0A917EJZ3_9RHOB</name>
<dbReference type="RefSeq" id="WP_095594236.1">
    <property type="nucleotide sequence ID" value="NZ_BMKN01000002.1"/>
</dbReference>
<reference evidence="1" key="1">
    <citation type="journal article" date="2014" name="Int. J. Syst. Evol. Microbiol.">
        <title>Complete genome sequence of Corynebacterium casei LMG S-19264T (=DSM 44701T), isolated from a smear-ripened cheese.</title>
        <authorList>
            <consortium name="US DOE Joint Genome Institute (JGI-PGF)"/>
            <person name="Walter F."/>
            <person name="Albersmeier A."/>
            <person name="Kalinowski J."/>
            <person name="Ruckert C."/>
        </authorList>
    </citation>
    <scope>NUCLEOTIDE SEQUENCE</scope>
    <source>
        <strain evidence="1">CGMCC 1.16012</strain>
    </source>
</reference>
<evidence type="ECO:0008006" key="3">
    <source>
        <dbReference type="Google" id="ProtNLM"/>
    </source>
</evidence>
<accession>A0A917EJZ3</accession>
<dbReference type="SUPFAM" id="SSF52540">
    <property type="entry name" value="P-loop containing nucleoside triphosphate hydrolases"/>
    <property type="match status" value="1"/>
</dbReference>
<dbReference type="OrthoDB" id="1407035at2"/>
<dbReference type="EMBL" id="BMKN01000002">
    <property type="protein sequence ID" value="GGE54931.1"/>
    <property type="molecule type" value="Genomic_DNA"/>
</dbReference>
<comment type="caution">
    <text evidence="1">The sequence shown here is derived from an EMBL/GenBank/DDBJ whole genome shotgun (WGS) entry which is preliminary data.</text>
</comment>
<organism evidence="1 2">
    <name type="scientific">Actibacterium pelagium</name>
    <dbReference type="NCBI Taxonomy" id="2029103"/>
    <lineage>
        <taxon>Bacteria</taxon>
        <taxon>Pseudomonadati</taxon>
        <taxon>Pseudomonadota</taxon>
        <taxon>Alphaproteobacteria</taxon>
        <taxon>Rhodobacterales</taxon>
        <taxon>Roseobacteraceae</taxon>
        <taxon>Actibacterium</taxon>
    </lineage>
</organism>
<dbReference type="GO" id="GO:0008146">
    <property type="term" value="F:sulfotransferase activity"/>
    <property type="evidence" value="ECO:0007669"/>
    <property type="project" value="InterPro"/>
</dbReference>
<reference evidence="1" key="2">
    <citation type="submission" date="2020-09" db="EMBL/GenBank/DDBJ databases">
        <authorList>
            <person name="Sun Q."/>
            <person name="Zhou Y."/>
        </authorList>
    </citation>
    <scope>NUCLEOTIDE SEQUENCE</scope>
    <source>
        <strain evidence="1">CGMCC 1.16012</strain>
    </source>
</reference>
<dbReference type="Pfam" id="PF03567">
    <property type="entry name" value="Sulfotransfer_2"/>
    <property type="match status" value="1"/>
</dbReference>
<dbReference type="InterPro" id="IPR027417">
    <property type="entry name" value="P-loop_NTPase"/>
</dbReference>
<sequence length="252" mass="28958">MTPIVFLHIPKTAGQTVHNEIAQQLPAGAVSPVRVHTQSVEGLQYPEGFSFYSGHLDWPEPARFDEKAFMFTILRDPRERIASFYFYLLKEAEKLPGSELAKPQHTGKRMVLTHSADDYFFGGSKMWQLFIRDHYDNVYCRYFASGKLRGYGPTMNLSATQLLRQAEAGCSRLDKVYHLSDLSPLEHDLSSLFDIDTKLVGNYHNAGRLPQSKSRWTMLLDHFETDRARRRIKSFATLDEAFMDRMELSKVA</sequence>
<protein>
    <recommendedName>
        <fullName evidence="3">Sulfotransferase family protein</fullName>
    </recommendedName>
</protein>
<evidence type="ECO:0000313" key="1">
    <source>
        <dbReference type="EMBL" id="GGE54931.1"/>
    </source>
</evidence>
<evidence type="ECO:0000313" key="2">
    <source>
        <dbReference type="Proteomes" id="UP000606730"/>
    </source>
</evidence>
<dbReference type="GO" id="GO:0016020">
    <property type="term" value="C:membrane"/>
    <property type="evidence" value="ECO:0007669"/>
    <property type="project" value="InterPro"/>
</dbReference>
<dbReference type="AlphaFoldDB" id="A0A917EJZ3"/>
<dbReference type="InterPro" id="IPR005331">
    <property type="entry name" value="Sulfotransferase"/>
</dbReference>
<dbReference type="Gene3D" id="3.40.50.300">
    <property type="entry name" value="P-loop containing nucleotide triphosphate hydrolases"/>
    <property type="match status" value="1"/>
</dbReference>
<gene>
    <name evidence="1" type="ORF">GCM10011517_23250</name>
</gene>